<evidence type="ECO:0000313" key="2">
    <source>
        <dbReference type="Proteomes" id="UP000015106"/>
    </source>
</evidence>
<name>A0A8R7R5N7_TRIUA</name>
<accession>A0A8R7R5N7</accession>
<evidence type="ECO:0000313" key="1">
    <source>
        <dbReference type="EnsemblPlants" id="TuG1812S0000063500.01.T01"/>
    </source>
</evidence>
<proteinExistence type="predicted"/>
<dbReference type="Proteomes" id="UP000015106">
    <property type="component" value="Unassembled WGS sequence"/>
</dbReference>
<sequence length="83" mass="8884">ILRRLGIYGLSLEAGPTGFHNSREQDLATVGDIEDQDGQHVAIEFAELARTDHELVTSAAEGTIYLQSPIDVMTLAASTATTI</sequence>
<dbReference type="AlphaFoldDB" id="A0A8R7R5N7"/>
<protein>
    <submittedName>
        <fullName evidence="1">Uncharacterized protein</fullName>
    </submittedName>
</protein>
<reference evidence="2" key="1">
    <citation type="journal article" date="2013" name="Nature">
        <title>Draft genome of the wheat A-genome progenitor Triticum urartu.</title>
        <authorList>
            <person name="Ling H.Q."/>
            <person name="Zhao S."/>
            <person name="Liu D."/>
            <person name="Wang J."/>
            <person name="Sun H."/>
            <person name="Zhang C."/>
            <person name="Fan H."/>
            <person name="Li D."/>
            <person name="Dong L."/>
            <person name="Tao Y."/>
            <person name="Gao C."/>
            <person name="Wu H."/>
            <person name="Li Y."/>
            <person name="Cui Y."/>
            <person name="Guo X."/>
            <person name="Zheng S."/>
            <person name="Wang B."/>
            <person name="Yu K."/>
            <person name="Liang Q."/>
            <person name="Yang W."/>
            <person name="Lou X."/>
            <person name="Chen J."/>
            <person name="Feng M."/>
            <person name="Jian J."/>
            <person name="Zhang X."/>
            <person name="Luo G."/>
            <person name="Jiang Y."/>
            <person name="Liu J."/>
            <person name="Wang Z."/>
            <person name="Sha Y."/>
            <person name="Zhang B."/>
            <person name="Wu H."/>
            <person name="Tang D."/>
            <person name="Shen Q."/>
            <person name="Xue P."/>
            <person name="Zou S."/>
            <person name="Wang X."/>
            <person name="Liu X."/>
            <person name="Wang F."/>
            <person name="Yang Y."/>
            <person name="An X."/>
            <person name="Dong Z."/>
            <person name="Zhang K."/>
            <person name="Zhang X."/>
            <person name="Luo M.C."/>
            <person name="Dvorak J."/>
            <person name="Tong Y."/>
            <person name="Wang J."/>
            <person name="Yang H."/>
            <person name="Li Z."/>
            <person name="Wang D."/>
            <person name="Zhang A."/>
            <person name="Wang J."/>
        </authorList>
    </citation>
    <scope>NUCLEOTIDE SEQUENCE</scope>
    <source>
        <strain evidence="2">cv. G1812</strain>
    </source>
</reference>
<dbReference type="Gramene" id="TuG1812S0000063500.01.T01">
    <property type="protein sequence ID" value="TuG1812S0000063500.01.T01"/>
    <property type="gene ID" value="TuG1812S0000063500.01"/>
</dbReference>
<organism evidence="1 2">
    <name type="scientific">Triticum urartu</name>
    <name type="common">Red wild einkorn</name>
    <name type="synonym">Crithodium urartu</name>
    <dbReference type="NCBI Taxonomy" id="4572"/>
    <lineage>
        <taxon>Eukaryota</taxon>
        <taxon>Viridiplantae</taxon>
        <taxon>Streptophyta</taxon>
        <taxon>Embryophyta</taxon>
        <taxon>Tracheophyta</taxon>
        <taxon>Spermatophyta</taxon>
        <taxon>Magnoliopsida</taxon>
        <taxon>Liliopsida</taxon>
        <taxon>Poales</taxon>
        <taxon>Poaceae</taxon>
        <taxon>BOP clade</taxon>
        <taxon>Pooideae</taxon>
        <taxon>Triticodae</taxon>
        <taxon>Triticeae</taxon>
        <taxon>Triticinae</taxon>
        <taxon>Triticum</taxon>
    </lineage>
</organism>
<dbReference type="EnsemblPlants" id="TuG1812S0000063500.01.T01">
    <property type="protein sequence ID" value="TuG1812S0000063500.01.T01"/>
    <property type="gene ID" value="TuG1812S0000063500.01"/>
</dbReference>
<reference evidence="1" key="2">
    <citation type="submission" date="2022-06" db="UniProtKB">
        <authorList>
            <consortium name="EnsemblPlants"/>
        </authorList>
    </citation>
    <scope>IDENTIFICATION</scope>
</reference>
<keyword evidence="2" id="KW-1185">Reference proteome</keyword>